<dbReference type="InterPro" id="IPR007035">
    <property type="entry name" value="Peptidase_M55"/>
</dbReference>
<feature type="binding site" evidence="2">
    <location>
        <position position="10"/>
    </location>
    <ligand>
        <name>Zn(2+)</name>
        <dbReference type="ChEBI" id="CHEBI:29105"/>
        <label>1</label>
    </ligand>
</feature>
<keyword evidence="3" id="KW-0031">Aminopeptidase</keyword>
<dbReference type="InterPro" id="IPR027476">
    <property type="entry name" value="DppA_N"/>
</dbReference>
<dbReference type="GO" id="GO:0004177">
    <property type="term" value="F:aminopeptidase activity"/>
    <property type="evidence" value="ECO:0007669"/>
    <property type="project" value="UniProtKB-KW"/>
</dbReference>
<dbReference type="InterPro" id="IPR036177">
    <property type="entry name" value="Peptidase_M55_sf"/>
</dbReference>
<feature type="binding site" evidence="2">
    <location>
        <position position="8"/>
    </location>
    <ligand>
        <name>Zn(2+)</name>
        <dbReference type="ChEBI" id="CHEBI:29105"/>
        <label>1</label>
    </ligand>
</feature>
<dbReference type="GO" id="GO:0046872">
    <property type="term" value="F:metal ion binding"/>
    <property type="evidence" value="ECO:0007669"/>
    <property type="project" value="UniProtKB-KW"/>
</dbReference>
<feature type="binding site" evidence="2">
    <location>
        <position position="8"/>
    </location>
    <ligand>
        <name>Zn(2+)</name>
        <dbReference type="ChEBI" id="CHEBI:29105"/>
        <label>2</label>
    </ligand>
</feature>
<feature type="active site" description="Nucleophile" evidence="1">
    <location>
        <position position="117"/>
    </location>
</feature>
<proteinExistence type="predicted"/>
<keyword evidence="2" id="KW-0862">Zinc</keyword>
<gene>
    <name evidence="3" type="ORF">U732_1583</name>
</gene>
<evidence type="ECO:0000313" key="3">
    <source>
        <dbReference type="EMBL" id="KIE46263.1"/>
    </source>
</evidence>
<evidence type="ECO:0000256" key="2">
    <source>
        <dbReference type="PIRSR" id="PIRSR015853-2"/>
    </source>
</evidence>
<feature type="binding site" evidence="2">
    <location>
        <position position="136"/>
    </location>
    <ligand>
        <name>Zn(2+)</name>
        <dbReference type="ChEBI" id="CHEBI:29105"/>
        <label>2</label>
    </ligand>
</feature>
<name>A0A0C1U408_9CLOT</name>
<keyword evidence="3" id="KW-0645">Protease</keyword>
<dbReference type="PIRSF" id="PIRSF015853">
    <property type="entry name" value="Pep_DppA"/>
    <property type="match status" value="1"/>
</dbReference>
<dbReference type="STRING" id="29341.RSJ17_11255"/>
<keyword evidence="2" id="KW-0479">Metal-binding</keyword>
<feature type="binding site" evidence="2">
    <location>
        <position position="105"/>
    </location>
    <ligand>
        <name>Zn(2+)</name>
        <dbReference type="ChEBI" id="CHEBI:29105"/>
        <label>2</label>
    </ligand>
</feature>
<feature type="binding site" evidence="2">
    <location>
        <position position="60"/>
    </location>
    <ligand>
        <name>Zn(2+)</name>
        <dbReference type="ChEBI" id="CHEBI:29105"/>
        <label>2</label>
    </ligand>
</feature>
<dbReference type="OrthoDB" id="9785420at2"/>
<comment type="caution">
    <text evidence="3">The sequence shown here is derived from an EMBL/GenBank/DDBJ whole genome shotgun (WGS) entry which is preliminary data.</text>
</comment>
<organism evidence="3 4">
    <name type="scientific">Clostridium argentinense CDC 2741</name>
    <dbReference type="NCBI Taxonomy" id="1418104"/>
    <lineage>
        <taxon>Bacteria</taxon>
        <taxon>Bacillati</taxon>
        <taxon>Bacillota</taxon>
        <taxon>Clostridia</taxon>
        <taxon>Eubacteriales</taxon>
        <taxon>Clostridiaceae</taxon>
        <taxon>Clostridium</taxon>
    </lineage>
</organism>
<keyword evidence="3" id="KW-0378">Hydrolase</keyword>
<reference evidence="3 4" key="1">
    <citation type="journal article" date="2015" name="Infect. Genet. Evol.">
        <title>Genomic sequences of six botulinum neurotoxin-producing strains representing three clostridial species illustrate the mobility and diversity of botulinum neurotoxin genes.</title>
        <authorList>
            <person name="Smith T.J."/>
            <person name="Hill K.K."/>
            <person name="Xie G."/>
            <person name="Foley B.T."/>
            <person name="Williamson C.H."/>
            <person name="Foster J.T."/>
            <person name="Johnson S.L."/>
            <person name="Chertkov O."/>
            <person name="Teshima H."/>
            <person name="Gibbons H.S."/>
            <person name="Johnsky L.A."/>
            <person name="Karavis M.A."/>
            <person name="Smith L.A."/>
        </authorList>
    </citation>
    <scope>NUCLEOTIDE SEQUENCE [LARGE SCALE GENOMIC DNA]</scope>
    <source>
        <strain evidence="3 4">CDC 2741</strain>
    </source>
</reference>
<dbReference type="Proteomes" id="UP000031366">
    <property type="component" value="Unassembled WGS sequence"/>
</dbReference>
<dbReference type="Pfam" id="PF04951">
    <property type="entry name" value="Peptidase_M55"/>
    <property type="match status" value="1"/>
</dbReference>
<evidence type="ECO:0000313" key="4">
    <source>
        <dbReference type="Proteomes" id="UP000031366"/>
    </source>
</evidence>
<sequence length="267" mass="30140">MKLFISADIEGVSGIVDWTETNKNHSDYRTFQLQMTKEVKAAAEGALKFGAKEIIIKDAHDSARNIIHEHLPKETELINGWYDHPYGMMEGLDESFDGVIFIGYHCGAGFNGNPLAHTISGSKIRYIKLNDELASEFKLNYYTALSLGVPVIFVSGDKDLIKDVNNTNPNIKGLAVKEGIGAGAKHLHPVLVEEKIKETVESITKDYNKNFFLGKMPEEFKVEICYNRHTDAYKASFYPNVKLKDNNTIEFTCSDYFEALRMKLFLI</sequence>
<protein>
    <submittedName>
        <fullName evidence="3">D-aminopeptidase family protein</fullName>
    </submittedName>
</protein>
<dbReference type="CDD" id="cd08770">
    <property type="entry name" value="DAP_dppA_3"/>
    <property type="match status" value="1"/>
</dbReference>
<dbReference type="Gene3D" id="3.40.50.10780">
    <property type="entry name" value="Dipeptide transport protein"/>
    <property type="match status" value="1"/>
</dbReference>
<dbReference type="Gene3D" id="3.30.1360.130">
    <property type="entry name" value="Dipeptide transport protein"/>
    <property type="match status" value="1"/>
</dbReference>
<keyword evidence="4" id="KW-1185">Reference proteome</keyword>
<accession>A0A0C1U408</accession>
<dbReference type="SUPFAM" id="SSF63992">
    <property type="entry name" value="Dipeptide transport protein"/>
    <property type="match status" value="1"/>
</dbReference>
<evidence type="ECO:0000256" key="1">
    <source>
        <dbReference type="PIRSR" id="PIRSR015853-1"/>
    </source>
</evidence>
<dbReference type="AlphaFoldDB" id="A0A0C1U408"/>
<dbReference type="EMBL" id="AYSO01000017">
    <property type="protein sequence ID" value="KIE46263.1"/>
    <property type="molecule type" value="Genomic_DNA"/>
</dbReference>
<dbReference type="RefSeq" id="WP_039633350.1">
    <property type="nucleotide sequence ID" value="NZ_AYSO01000017.1"/>
</dbReference>